<sequence>MRGVTNNAANVANASAHGGEAFAARGDAQRARCAACRHRVDDRHVLEQEIAGLVVFGSGFGASVATSRLCRVHDQLVSPDDTCSQFSPLTA</sequence>
<dbReference type="AlphaFoldDB" id="A0A2A4F0P5"/>
<dbReference type="EMBL" id="MTZV01000004">
    <property type="protein sequence ID" value="PCE26218.1"/>
    <property type="molecule type" value="Genomic_DNA"/>
</dbReference>
<evidence type="ECO:0000313" key="1">
    <source>
        <dbReference type="EMBL" id="PCE26218.1"/>
    </source>
</evidence>
<name>A0A2A4F0P5_9BURK</name>
<reference evidence="1 2" key="1">
    <citation type="submission" date="2017-01" db="EMBL/GenBank/DDBJ databases">
        <title>Whole-Genome Shotgun Sequencing of Two beta-Proteobacterial Species in Search of the Bulgecin Biosynthetic Cluster.</title>
        <authorList>
            <person name="Horsman M.E."/>
            <person name="Marous D.R."/>
            <person name="Li R."/>
            <person name="Oliver R.A."/>
            <person name="Byun B."/>
            <person name="Emrich S.J."/>
            <person name="Boggess B."/>
            <person name="Townsend C.A."/>
            <person name="Mobashery S."/>
        </authorList>
    </citation>
    <scope>NUCLEOTIDE SEQUENCE [LARGE SCALE GENOMIC DNA]</scope>
    <source>
        <strain evidence="1 2">ATCC 31363</strain>
    </source>
</reference>
<proteinExistence type="predicted"/>
<protein>
    <submittedName>
        <fullName evidence="1">Uncharacterized protein</fullName>
    </submittedName>
</protein>
<evidence type="ECO:0000313" key="2">
    <source>
        <dbReference type="Proteomes" id="UP000218022"/>
    </source>
</evidence>
<comment type="caution">
    <text evidence="1">The sequence shown here is derived from an EMBL/GenBank/DDBJ whole genome shotgun (WGS) entry which is preliminary data.</text>
</comment>
<dbReference type="Proteomes" id="UP000218022">
    <property type="component" value="Unassembled WGS sequence"/>
</dbReference>
<organism evidence="1 2">
    <name type="scientific">Paraburkholderia acidicola</name>
    <dbReference type="NCBI Taxonomy" id="1912599"/>
    <lineage>
        <taxon>Bacteria</taxon>
        <taxon>Pseudomonadati</taxon>
        <taxon>Pseudomonadota</taxon>
        <taxon>Betaproteobacteria</taxon>
        <taxon>Burkholderiales</taxon>
        <taxon>Burkholderiaceae</taxon>
        <taxon>Paraburkholderia</taxon>
    </lineage>
</organism>
<gene>
    <name evidence="1" type="ORF">BWP39_16975</name>
</gene>
<accession>A0A2A4F0P5</accession>